<name>A0A7W5F9X0_9ACTN</name>
<protein>
    <submittedName>
        <fullName evidence="2">High-affinity Fe2+/Pb2+ permease</fullName>
    </submittedName>
</protein>
<feature type="transmembrane region" description="Helical" evidence="1">
    <location>
        <begin position="32"/>
        <end position="51"/>
    </location>
</feature>
<evidence type="ECO:0000313" key="2">
    <source>
        <dbReference type="EMBL" id="MBB3090640.1"/>
    </source>
</evidence>
<dbReference type="EMBL" id="JACHXG010000007">
    <property type="protein sequence ID" value="MBB3090640.1"/>
    <property type="molecule type" value="Genomic_DNA"/>
</dbReference>
<reference evidence="2 3" key="1">
    <citation type="submission" date="2020-08" db="EMBL/GenBank/DDBJ databases">
        <title>Genomic Encyclopedia of Type Strains, Phase III (KMG-III): the genomes of soil and plant-associated and newly described type strains.</title>
        <authorList>
            <person name="Whitman W."/>
        </authorList>
    </citation>
    <scope>NUCLEOTIDE SEQUENCE [LARGE SCALE GENOMIC DNA]</scope>
    <source>
        <strain evidence="2 3">CECT 3302</strain>
    </source>
</reference>
<keyword evidence="1" id="KW-0472">Membrane</keyword>
<organism evidence="2 3">
    <name type="scientific">Nocardioides albus</name>
    <dbReference type="NCBI Taxonomy" id="1841"/>
    <lineage>
        <taxon>Bacteria</taxon>
        <taxon>Bacillati</taxon>
        <taxon>Actinomycetota</taxon>
        <taxon>Actinomycetes</taxon>
        <taxon>Propionibacteriales</taxon>
        <taxon>Nocardioidaceae</taxon>
        <taxon>Nocardioides</taxon>
    </lineage>
</organism>
<dbReference type="Proteomes" id="UP000577707">
    <property type="component" value="Unassembled WGS sequence"/>
</dbReference>
<gene>
    <name evidence="2" type="ORF">FHS12_003598</name>
</gene>
<keyword evidence="1" id="KW-1133">Transmembrane helix</keyword>
<keyword evidence="1" id="KW-0812">Transmembrane</keyword>
<keyword evidence="3" id="KW-1185">Reference proteome</keyword>
<feature type="transmembrane region" description="Helical" evidence="1">
    <location>
        <begin position="63"/>
        <end position="84"/>
    </location>
</feature>
<evidence type="ECO:0000313" key="3">
    <source>
        <dbReference type="Proteomes" id="UP000577707"/>
    </source>
</evidence>
<sequence length="98" mass="10363">MSTESNQAEPDQTKVNKGLLGTLLSLFDIRNVIGALLSIYGVILLLMGLFGDPEVEKTGGPNANLWAGIVLLAIGAIFIAWGVLRPVVPDAPHPGEKE</sequence>
<dbReference type="RefSeq" id="WP_221209063.1">
    <property type="nucleotide sequence ID" value="NZ_BMQT01000005.1"/>
</dbReference>
<evidence type="ECO:0000256" key="1">
    <source>
        <dbReference type="SAM" id="Phobius"/>
    </source>
</evidence>
<accession>A0A7W5F9X0</accession>
<proteinExistence type="predicted"/>
<dbReference type="AlphaFoldDB" id="A0A7W5F9X0"/>
<comment type="caution">
    <text evidence="2">The sequence shown here is derived from an EMBL/GenBank/DDBJ whole genome shotgun (WGS) entry which is preliminary data.</text>
</comment>